<protein>
    <recommendedName>
        <fullName evidence="3">ApeA N-terminal domain-containing protein</fullName>
    </recommendedName>
</protein>
<evidence type="ECO:0008006" key="3">
    <source>
        <dbReference type="Google" id="ProtNLM"/>
    </source>
</evidence>
<name>A0A101FTP4_9EURY</name>
<organism evidence="1 2">
    <name type="scientific">Methanothrix harundinacea</name>
    <dbReference type="NCBI Taxonomy" id="301375"/>
    <lineage>
        <taxon>Archaea</taxon>
        <taxon>Methanobacteriati</taxon>
        <taxon>Methanobacteriota</taxon>
        <taxon>Stenosarchaea group</taxon>
        <taxon>Methanomicrobia</taxon>
        <taxon>Methanotrichales</taxon>
        <taxon>Methanotrichaceae</taxon>
        <taxon>Methanothrix</taxon>
    </lineage>
</organism>
<sequence>MADEKTSEWNATFQLLAPIHENSIKGVESIEFDIEESPDGGIKLKGFVIRVPSLVIDDAFLYAQAKANRIFDYLRVLHGYPIQGFLASIVENKPTGEIKQGYTRVSIDTIIHKSFDVDFSSIKDVLENNDIKLSRQLAHYSMGLESKDVVTKVSQFFQVAEDEYSVKRGKPAHPFIKKYRWVRNIVSHPTGDFEETKTNAEKIFGKNYIDLSDPSDMDKLEKALEPIETAFIFRAFAVAASRVIFRGEPMYLLTTLSPTFQDTK</sequence>
<evidence type="ECO:0000313" key="2">
    <source>
        <dbReference type="Proteomes" id="UP000057043"/>
    </source>
</evidence>
<evidence type="ECO:0000313" key="1">
    <source>
        <dbReference type="EMBL" id="KUK44129.1"/>
    </source>
</evidence>
<gene>
    <name evidence="1" type="ORF">XD72_1453</name>
</gene>
<comment type="caution">
    <text evidence="1">The sequence shown here is derived from an EMBL/GenBank/DDBJ whole genome shotgun (WGS) entry which is preliminary data.</text>
</comment>
<reference evidence="1 2" key="1">
    <citation type="journal article" date="2015" name="MBio">
        <title>Genome-Resolved Metagenomic Analysis Reveals Roles for Candidate Phyla and Other Microbial Community Members in Biogeochemical Transformations in Oil Reservoirs.</title>
        <authorList>
            <person name="Hu P."/>
            <person name="Tom L."/>
            <person name="Singh A."/>
            <person name="Thomas B.C."/>
            <person name="Baker B.J."/>
            <person name="Piceno Y.M."/>
            <person name="Andersen G.L."/>
            <person name="Banfield J.F."/>
        </authorList>
    </citation>
    <scope>NUCLEOTIDE SEQUENCE [LARGE SCALE GENOMIC DNA]</scope>
    <source>
        <strain evidence="1">57_489</strain>
    </source>
</reference>
<dbReference type="AlphaFoldDB" id="A0A101FTP4"/>
<accession>A0A101FTP4</accession>
<dbReference type="EMBL" id="LGFT01000033">
    <property type="protein sequence ID" value="KUK44129.1"/>
    <property type="molecule type" value="Genomic_DNA"/>
</dbReference>
<dbReference type="Proteomes" id="UP000057043">
    <property type="component" value="Unassembled WGS sequence"/>
</dbReference>
<proteinExistence type="predicted"/>